<evidence type="ECO:0000313" key="1">
    <source>
        <dbReference type="EMBL" id="THJ30209.1"/>
    </source>
</evidence>
<dbReference type="Gene3D" id="3.90.1690.10">
    <property type="entry name" value="phage-related protein like domain"/>
    <property type="match status" value="1"/>
</dbReference>
<dbReference type="InterPro" id="IPR005564">
    <property type="entry name" value="Major_capsid_GpE"/>
</dbReference>
<comment type="caution">
    <text evidence="1">The sequence shown here is derived from an EMBL/GenBank/DDBJ whole genome shotgun (WGS) entry which is preliminary data.</text>
</comment>
<accession>A0A4S5BDX4</accession>
<dbReference type="InterPro" id="IPR053738">
    <property type="entry name" value="Lambda_capsid_assembly"/>
</dbReference>
<protein>
    <submittedName>
        <fullName evidence="1">Major capsid protein E</fullName>
    </submittedName>
</protein>
<gene>
    <name evidence="1" type="ORF">E6L38_02455</name>
</gene>
<reference evidence="1 2" key="1">
    <citation type="submission" date="2019-04" db="EMBL/GenBank/DDBJ databases">
        <title>Genome Announcement To Ensure Probiotic Safety of Bifidobacterium longum subsp infantis UBBI-01.</title>
        <authorList>
            <person name="Sulthana A."/>
            <person name="Lakshmi S.G."/>
            <person name="Madempudi R.S."/>
        </authorList>
    </citation>
    <scope>NUCLEOTIDE SEQUENCE [LARGE SCALE GENOMIC DNA]</scope>
    <source>
        <strain evidence="1 2">UBBI-01</strain>
    </source>
</reference>
<organism evidence="1 2">
    <name type="scientific">Bifidobacterium longum subsp. infantis</name>
    <dbReference type="NCBI Taxonomy" id="1682"/>
    <lineage>
        <taxon>Bacteria</taxon>
        <taxon>Bacillati</taxon>
        <taxon>Actinomycetota</taxon>
        <taxon>Actinomycetes</taxon>
        <taxon>Bifidobacteriales</taxon>
        <taxon>Bifidobacteriaceae</taxon>
        <taxon>Bifidobacterium</taxon>
    </lineage>
</organism>
<dbReference type="Proteomes" id="UP000306697">
    <property type="component" value="Unassembled WGS sequence"/>
</dbReference>
<dbReference type="RefSeq" id="WP_136500209.1">
    <property type="nucleotide sequence ID" value="NZ_CALNDB010000001.1"/>
</dbReference>
<name>A0A4S5BDX4_BIFLI</name>
<proteinExistence type="predicted"/>
<sequence length="356" mass="38365">MSGTLEKNIISPSEASGVVQSGFDFIDGLLPFGSVFPVKSNDGKDTVTWQKIIPPKETDAMKFRAWDAEAAHGKTVAQSGENYTGLIPLSKMGHISERDVINHTGDSAWLHDKAVEILTQLGQEAAVRIELARIAAMVDAKITVEENGLKANTWTFDRPTSISKLTPAKVWSDVKSDPVTDVQKWVDAIKKERGRTPGAALTTSKVIDALRTNESFITEYTGVSLANSKPRLTRAEVLDVLRTACGLADVRMIDVLYTDLEVNNGFKMPVDTNTLIPNGTFIMFPSYNDTGLGFTASGPTAEGQDAEYGINKSVNDGFIGAMFSGGAPVKYDLWANGTMMPILQEAVSTAKASVLG</sequence>
<evidence type="ECO:0000313" key="2">
    <source>
        <dbReference type="Proteomes" id="UP000306697"/>
    </source>
</evidence>
<dbReference type="EMBL" id="SSWL01000003">
    <property type="protein sequence ID" value="THJ30209.1"/>
    <property type="molecule type" value="Genomic_DNA"/>
</dbReference>
<dbReference type="AlphaFoldDB" id="A0A4S5BDX4"/>
<dbReference type="Pfam" id="PF03864">
    <property type="entry name" value="Phage_cap_E"/>
    <property type="match status" value="1"/>
</dbReference>